<evidence type="ECO:0000313" key="1">
    <source>
        <dbReference type="EMBL" id="CAL4175300.1"/>
    </source>
</evidence>
<organism evidence="1 2">
    <name type="scientific">Meganyctiphanes norvegica</name>
    <name type="common">Northern krill</name>
    <name type="synonym">Thysanopoda norvegica</name>
    <dbReference type="NCBI Taxonomy" id="48144"/>
    <lineage>
        <taxon>Eukaryota</taxon>
        <taxon>Metazoa</taxon>
        <taxon>Ecdysozoa</taxon>
        <taxon>Arthropoda</taxon>
        <taxon>Crustacea</taxon>
        <taxon>Multicrustacea</taxon>
        <taxon>Malacostraca</taxon>
        <taxon>Eumalacostraca</taxon>
        <taxon>Eucarida</taxon>
        <taxon>Euphausiacea</taxon>
        <taxon>Euphausiidae</taxon>
        <taxon>Meganyctiphanes</taxon>
    </lineage>
</organism>
<comment type="caution">
    <text evidence="1">The sequence shown here is derived from an EMBL/GenBank/DDBJ whole genome shotgun (WGS) entry which is preliminary data.</text>
</comment>
<keyword evidence="2" id="KW-1185">Reference proteome</keyword>
<feature type="non-terminal residue" evidence="1">
    <location>
        <position position="118"/>
    </location>
</feature>
<gene>
    <name evidence="1" type="ORF">MNOR_LOCUS34638</name>
</gene>
<feature type="non-terminal residue" evidence="1">
    <location>
        <position position="1"/>
    </location>
</feature>
<dbReference type="EMBL" id="CAXKWB010054075">
    <property type="protein sequence ID" value="CAL4175300.1"/>
    <property type="molecule type" value="Genomic_DNA"/>
</dbReference>
<protein>
    <submittedName>
        <fullName evidence="1">Uncharacterized protein</fullName>
    </submittedName>
</protein>
<name>A0AAV2SBD8_MEGNR</name>
<sequence length="118" mass="13932">FMKFIRKLGEGSKTEKEWSEEFLSSTQGASANSWSNEFLQGRQQQKLKHDRWAQEFADAQRLGTFDKVTVDSENMSSQEKEDFWQNLQDEWDKMAKEDDLAEHPWLSEFNQSSSEPFK</sequence>
<accession>A0AAV2SBD8</accession>
<dbReference type="Proteomes" id="UP001497623">
    <property type="component" value="Unassembled WGS sequence"/>
</dbReference>
<proteinExistence type="predicted"/>
<dbReference type="AlphaFoldDB" id="A0AAV2SBD8"/>
<reference evidence="1 2" key="1">
    <citation type="submission" date="2024-05" db="EMBL/GenBank/DDBJ databases">
        <authorList>
            <person name="Wallberg A."/>
        </authorList>
    </citation>
    <scope>NUCLEOTIDE SEQUENCE [LARGE SCALE GENOMIC DNA]</scope>
</reference>
<evidence type="ECO:0000313" key="2">
    <source>
        <dbReference type="Proteomes" id="UP001497623"/>
    </source>
</evidence>